<feature type="transmembrane region" description="Helical" evidence="1">
    <location>
        <begin position="32"/>
        <end position="61"/>
    </location>
</feature>
<keyword evidence="1" id="KW-1133">Transmembrane helix</keyword>
<keyword evidence="3" id="KW-1185">Reference proteome</keyword>
<organism evidence="2 3">
    <name type="scientific">Desulfuromonas thiophila</name>
    <dbReference type="NCBI Taxonomy" id="57664"/>
    <lineage>
        <taxon>Bacteria</taxon>
        <taxon>Pseudomonadati</taxon>
        <taxon>Thermodesulfobacteriota</taxon>
        <taxon>Desulfuromonadia</taxon>
        <taxon>Desulfuromonadales</taxon>
        <taxon>Desulfuromonadaceae</taxon>
        <taxon>Desulfuromonas</taxon>
    </lineage>
</organism>
<evidence type="ECO:0000313" key="2">
    <source>
        <dbReference type="EMBL" id="SDD79567.1"/>
    </source>
</evidence>
<proteinExistence type="predicted"/>
<dbReference type="RefSeq" id="WP_092075576.1">
    <property type="nucleotide sequence ID" value="NZ_CALFZY010000006.1"/>
</dbReference>
<evidence type="ECO:0000313" key="3">
    <source>
        <dbReference type="Proteomes" id="UP000243205"/>
    </source>
</evidence>
<sequence>MSRLQWFLVPVFFLMSVSPVLAAMTLKARGVSLLVWLFVGFIAMFIASQIVPGLLHCLALLRNLFKGKRLV</sequence>
<dbReference type="Proteomes" id="UP000243205">
    <property type="component" value="Unassembled WGS sequence"/>
</dbReference>
<keyword evidence="1" id="KW-0812">Transmembrane</keyword>
<reference evidence="3" key="1">
    <citation type="submission" date="2016-10" db="EMBL/GenBank/DDBJ databases">
        <authorList>
            <person name="Varghese N."/>
            <person name="Submissions S."/>
        </authorList>
    </citation>
    <scope>NUCLEOTIDE SEQUENCE [LARGE SCALE GENOMIC DNA]</scope>
    <source>
        <strain evidence="3">DSM 8987</strain>
    </source>
</reference>
<protein>
    <submittedName>
        <fullName evidence="2">Uncharacterized protein</fullName>
    </submittedName>
</protein>
<gene>
    <name evidence="2" type="ORF">SAMN05661003_101328</name>
</gene>
<accession>A0A1G6XQC1</accession>
<keyword evidence="1" id="KW-0472">Membrane</keyword>
<evidence type="ECO:0000256" key="1">
    <source>
        <dbReference type="SAM" id="Phobius"/>
    </source>
</evidence>
<dbReference type="OrthoDB" id="10000184at2"/>
<dbReference type="EMBL" id="FNAQ01000001">
    <property type="protein sequence ID" value="SDD79567.1"/>
    <property type="molecule type" value="Genomic_DNA"/>
</dbReference>
<name>A0A1G6XQC1_9BACT</name>
<dbReference type="AlphaFoldDB" id="A0A1G6XQC1"/>